<comment type="catalytic activity">
    <reaction evidence="2">
        <text>oxidized coenzyme F420-(gamma-L-Glu)(n) + a quinol + H(+) = reduced coenzyme F420-(gamma-L-Glu)(n) + a quinone</text>
        <dbReference type="Rhea" id="RHEA:39663"/>
        <dbReference type="Rhea" id="RHEA-COMP:12939"/>
        <dbReference type="Rhea" id="RHEA-COMP:14378"/>
        <dbReference type="ChEBI" id="CHEBI:15378"/>
        <dbReference type="ChEBI" id="CHEBI:24646"/>
        <dbReference type="ChEBI" id="CHEBI:132124"/>
        <dbReference type="ChEBI" id="CHEBI:133980"/>
        <dbReference type="ChEBI" id="CHEBI:139511"/>
    </reaction>
</comment>
<dbReference type="Pfam" id="PF04075">
    <property type="entry name" value="F420H2_quin_red"/>
    <property type="match status" value="1"/>
</dbReference>
<evidence type="ECO:0000256" key="1">
    <source>
        <dbReference type="ARBA" id="ARBA00008710"/>
    </source>
</evidence>
<dbReference type="AlphaFoldDB" id="A0A9W6UX11"/>
<dbReference type="Gene3D" id="2.30.110.10">
    <property type="entry name" value="Electron Transport, Fmn-binding Protein, Chain A"/>
    <property type="match status" value="1"/>
</dbReference>
<evidence type="ECO:0008006" key="5">
    <source>
        <dbReference type="Google" id="ProtNLM"/>
    </source>
</evidence>
<protein>
    <recommendedName>
        <fullName evidence="5">Nitroreductase family deazaflavin-dependent oxidoreductase</fullName>
    </recommendedName>
</protein>
<evidence type="ECO:0000256" key="2">
    <source>
        <dbReference type="ARBA" id="ARBA00049106"/>
    </source>
</evidence>
<dbReference type="GO" id="GO:0005886">
    <property type="term" value="C:plasma membrane"/>
    <property type="evidence" value="ECO:0007669"/>
    <property type="project" value="TreeGrafter"/>
</dbReference>
<dbReference type="GO" id="GO:0070967">
    <property type="term" value="F:coenzyme F420 binding"/>
    <property type="evidence" value="ECO:0007669"/>
    <property type="project" value="TreeGrafter"/>
</dbReference>
<dbReference type="InterPro" id="IPR012349">
    <property type="entry name" value="Split_barrel_FMN-bd"/>
</dbReference>
<dbReference type="PANTHER" id="PTHR39428:SF1">
    <property type="entry name" value="F420H(2)-DEPENDENT QUINONE REDUCTASE RV1261C"/>
    <property type="match status" value="1"/>
</dbReference>
<gene>
    <name evidence="3" type="ORF">Arub01_24640</name>
</gene>
<evidence type="ECO:0000313" key="4">
    <source>
        <dbReference type="Proteomes" id="UP001165124"/>
    </source>
</evidence>
<organism evidence="3 4">
    <name type="scientific">Actinomadura rubrobrunea</name>
    <dbReference type="NCBI Taxonomy" id="115335"/>
    <lineage>
        <taxon>Bacteria</taxon>
        <taxon>Bacillati</taxon>
        <taxon>Actinomycetota</taxon>
        <taxon>Actinomycetes</taxon>
        <taxon>Streptosporangiales</taxon>
        <taxon>Thermomonosporaceae</taxon>
        <taxon>Actinomadura</taxon>
    </lineage>
</organism>
<dbReference type="InterPro" id="IPR004378">
    <property type="entry name" value="F420H2_quin_Rdtase"/>
</dbReference>
<dbReference type="PANTHER" id="PTHR39428">
    <property type="entry name" value="F420H(2)-DEPENDENT QUINONE REDUCTASE RV1261C"/>
    <property type="match status" value="1"/>
</dbReference>
<dbReference type="SUPFAM" id="SSF50475">
    <property type="entry name" value="FMN-binding split barrel"/>
    <property type="match status" value="1"/>
</dbReference>
<comment type="similarity">
    <text evidence="1">Belongs to the F420H(2)-dependent quinone reductase family.</text>
</comment>
<proteinExistence type="inferred from homology"/>
<dbReference type="Proteomes" id="UP001165124">
    <property type="component" value="Unassembled WGS sequence"/>
</dbReference>
<evidence type="ECO:0000313" key="3">
    <source>
        <dbReference type="EMBL" id="GLW64220.1"/>
    </source>
</evidence>
<dbReference type="GO" id="GO:0016491">
    <property type="term" value="F:oxidoreductase activity"/>
    <property type="evidence" value="ECO:0007669"/>
    <property type="project" value="InterPro"/>
</dbReference>
<accession>A0A9W6UX11</accession>
<reference evidence="3" key="1">
    <citation type="submission" date="2023-02" db="EMBL/GenBank/DDBJ databases">
        <title>Actinomadura rubrobrunea NBRC 14622.</title>
        <authorList>
            <person name="Ichikawa N."/>
            <person name="Sato H."/>
            <person name="Tonouchi N."/>
        </authorList>
    </citation>
    <scope>NUCLEOTIDE SEQUENCE</scope>
    <source>
        <strain evidence="3">NBRC 14622</strain>
    </source>
</reference>
<sequence>MPDAPRQSLTRRTVQHVAAAPWFAKIAPRIVPPLDKALHRLSGGRFLLGEAVVPGLVLTTTGAVSGLPRSVPLACLPEPHGSWIVVGSNFGRDRHPAWSGNLLEHPEAEVRFRGRTVPVTARLLDGAEREEVWSRLLKTWPVYARYADRVERELRVFRLIPRS</sequence>
<comment type="caution">
    <text evidence="3">The sequence shown here is derived from an EMBL/GenBank/DDBJ whole genome shotgun (WGS) entry which is preliminary data.</text>
</comment>
<keyword evidence="4" id="KW-1185">Reference proteome</keyword>
<name>A0A9W6UX11_9ACTN</name>
<dbReference type="EMBL" id="BSRZ01000004">
    <property type="protein sequence ID" value="GLW64220.1"/>
    <property type="molecule type" value="Genomic_DNA"/>
</dbReference>
<dbReference type="RefSeq" id="WP_067912460.1">
    <property type="nucleotide sequence ID" value="NZ_BSRZ01000004.1"/>
</dbReference>
<dbReference type="NCBIfam" id="TIGR00026">
    <property type="entry name" value="hi_GC_TIGR00026"/>
    <property type="match status" value="1"/>
</dbReference>